<dbReference type="GO" id="GO:0000175">
    <property type="term" value="F:3'-5'-RNA exonuclease activity"/>
    <property type="evidence" value="ECO:0007669"/>
    <property type="project" value="UniProtKB-ARBA"/>
</dbReference>
<dbReference type="InterPro" id="IPR012340">
    <property type="entry name" value="NA-bd_OB-fold"/>
</dbReference>
<dbReference type="InterPro" id="IPR047187">
    <property type="entry name" value="SF1_C_Upf1"/>
</dbReference>
<dbReference type="InterPro" id="IPR001900">
    <property type="entry name" value="RNase_II/R"/>
</dbReference>
<protein>
    <submittedName>
        <fullName evidence="9">Chromosome undetermined SCAF7493, whole genome shotgun sequence</fullName>
    </submittedName>
</protein>
<dbReference type="InterPro" id="IPR027417">
    <property type="entry name" value="P-loop_NTPase"/>
</dbReference>
<dbReference type="FunFam" id="3.40.50.300:FF:001373">
    <property type="entry name" value="Helicase with zinc finger domain 2"/>
    <property type="match status" value="1"/>
</dbReference>
<dbReference type="InterPro" id="IPR056787">
    <property type="entry name" value="OB_HELZ2"/>
</dbReference>
<dbReference type="InterPro" id="IPR022966">
    <property type="entry name" value="RNase_II/R_CS"/>
</dbReference>
<keyword evidence="2" id="KW-0547">Nucleotide-binding</keyword>
<dbReference type="SMART" id="SM00382">
    <property type="entry name" value="AAA"/>
    <property type="match status" value="1"/>
</dbReference>
<dbReference type="InterPro" id="IPR041677">
    <property type="entry name" value="DNA2/NAM7_AAA_11"/>
</dbReference>
<dbReference type="SMART" id="SM00955">
    <property type="entry name" value="RNB"/>
    <property type="match status" value="1"/>
</dbReference>
<name>Q4T9U5_TETNG</name>
<proteinExistence type="inferred from homology"/>
<dbReference type="Pfam" id="PF13086">
    <property type="entry name" value="AAA_11"/>
    <property type="match status" value="3"/>
</dbReference>
<reference evidence="9" key="1">
    <citation type="journal article" date="2004" name="Nature">
        <title>Genome duplication in the teleost fish Tetraodon nigroviridis reveals the early vertebrate proto-karyotype.</title>
        <authorList>
            <person name="Jaillon O."/>
            <person name="Aury J.-M."/>
            <person name="Brunet F."/>
            <person name="Petit J.-L."/>
            <person name="Stange-Thomann N."/>
            <person name="Mauceli E."/>
            <person name="Bouneau L."/>
            <person name="Fischer C."/>
            <person name="Ozouf-Costaz C."/>
            <person name="Bernot A."/>
            <person name="Nicaud S."/>
            <person name="Jaffe D."/>
            <person name="Fisher S."/>
            <person name="Lutfalla G."/>
            <person name="Dossat C."/>
            <person name="Segurens B."/>
            <person name="Dasilva C."/>
            <person name="Salanoubat M."/>
            <person name="Levy M."/>
            <person name="Boudet N."/>
            <person name="Castellano S."/>
            <person name="Anthouard V."/>
            <person name="Jubin C."/>
            <person name="Castelli V."/>
            <person name="Katinka M."/>
            <person name="Vacherie B."/>
            <person name="Biemont C."/>
            <person name="Skalli Z."/>
            <person name="Cattolico L."/>
            <person name="Poulain J."/>
            <person name="De Berardinis V."/>
            <person name="Cruaud C."/>
            <person name="Duprat S."/>
            <person name="Brottier P."/>
            <person name="Coutanceau J.-P."/>
            <person name="Gouzy J."/>
            <person name="Parra G."/>
            <person name="Lardier G."/>
            <person name="Chapple C."/>
            <person name="McKernan K.J."/>
            <person name="McEwan P."/>
            <person name="Bosak S."/>
            <person name="Kellis M."/>
            <person name="Volff J.-N."/>
            <person name="Guigo R."/>
            <person name="Zody M.C."/>
            <person name="Mesirov J."/>
            <person name="Lindblad-Toh K."/>
            <person name="Birren B."/>
            <person name="Nusbaum C."/>
            <person name="Kahn D."/>
            <person name="Robinson-Rechavi M."/>
            <person name="Laudet V."/>
            <person name="Schachter V."/>
            <person name="Quetier F."/>
            <person name="Saurin W."/>
            <person name="Scarpelli C."/>
            <person name="Wincker P."/>
            <person name="Lander E.S."/>
            <person name="Weissenbach J."/>
            <person name="Roest Crollius H."/>
        </authorList>
    </citation>
    <scope>NUCLEOTIDE SEQUENCE [LARGE SCALE GENOMIC DNA]</scope>
</reference>
<organism evidence="9">
    <name type="scientific">Tetraodon nigroviridis</name>
    <name type="common">Spotted green pufferfish</name>
    <name type="synonym">Chelonodon nigroviridis</name>
    <dbReference type="NCBI Taxonomy" id="99883"/>
    <lineage>
        <taxon>Eukaryota</taxon>
        <taxon>Metazoa</taxon>
        <taxon>Chordata</taxon>
        <taxon>Craniata</taxon>
        <taxon>Vertebrata</taxon>
        <taxon>Euteleostomi</taxon>
        <taxon>Actinopterygii</taxon>
        <taxon>Neopterygii</taxon>
        <taxon>Teleostei</taxon>
        <taxon>Neoteleostei</taxon>
        <taxon>Acanthomorphata</taxon>
        <taxon>Eupercaria</taxon>
        <taxon>Tetraodontiformes</taxon>
        <taxon>Tetradontoidea</taxon>
        <taxon>Tetraodontidae</taxon>
        <taxon>Tetraodon</taxon>
    </lineage>
</organism>
<dbReference type="KEGG" id="tng:GSTEN00004582G001"/>
<dbReference type="PANTHER" id="PTHR43788:SF9">
    <property type="entry name" value="HELICASE WITH ZINC FINGER DOMAIN 2"/>
    <property type="match status" value="1"/>
</dbReference>
<evidence type="ECO:0000259" key="7">
    <source>
        <dbReference type="SMART" id="SM00382"/>
    </source>
</evidence>
<evidence type="ECO:0000256" key="3">
    <source>
        <dbReference type="ARBA" id="ARBA00022801"/>
    </source>
</evidence>
<feature type="compositionally biased region" description="Basic residues" evidence="6">
    <location>
        <begin position="551"/>
        <end position="560"/>
    </location>
</feature>
<sequence>DIFESLDVKLVCDLCCVKLKETTFTLKPLQHQCPKRLLLVKAKQSDVWRPVSERPSGVRLGQNSVYQKCFFFVEGSGCTRDGSGCTFARSHEEATVWNYMRDKKVTMSEFIRDITEAIPETAEEAAERIHRQFSGKFLEVCKACFQGHPQVLAMKKWNVTCSSKAAHPWDPILVHHVSENARKHVYSQLHPLPQNCSFNFCSHVLQGKPCWHPAGHCQDAKSAVEMAVWKAEHGGLNVRPGLLGKAKQTEPSQNLVHCRVCLLDFLSLESYHKHCSSLEHVQLVSEDTRTKCSGRKPPHNLRDQLQLCDRPHTCEYGDQCPKAHSEEELQEWIMCAAEEKEIRQNIEAQGFMPYNQRLLEEYRASSSDGHVFSDQIEDVSIACKEDLTVETKQVNTKLQWNFRVQTERQLVHVALLKQEPGADFSLGEMSLVPCIHSSGECFQNGDLTYNICVSFTTANPGLYEQWLALDFDMRPVLLKKLRVRTGKVELNDNEEGDKGCRSVFESAELWHRGNRDIVPYLPRTKDQEKLLMEYKQPETRKKGKKGERGKGNGKKKGNRKKEIRWDLSVRTMRFVELLNVCGEVATLNQLYGLHFGTRFCAHGQLFCVIPVPCNLRPDTPEGQVLKRSIQSVLVAPVSSAEGSKVYEAAILQDLKSEGEMSLELSRICCNDLSLRCNESYQMEIQFQLNRFHFCTMHKAVDLLPDMTRVLPDLKTCGVPFRTHHSDAVTALNNKQQEAFNFIVGKPSEATFVAPLLIYGPFGTGKTFTLAMAARQLSKEPGTKVLICTCTNSSADLYINHHFHPYIDKNKELRPIRIKANKHGNAILSTDEITLKYCLLSKDRQCFLLPTKDLLDFHNIVITTTAMAFNLHSLSLPQGFFTHIFIDEASQMLECDALIALSLAGPKTRVVLAGDHMQMGPKLFSVDDYNRSNYTLLNRLFHYYQGQKCDAAVKSRVIFSGNYRSTREIVDFISTHLYVGKNDIIQAIGNVPAPADGRALKLHHIRGECTLDPVSLSWYNKDEVAAVVQEVQDLLDHWPQSWGAKDQSTVCVLSDGYQVQLIRRALFKRSLSEVKVENIANVQGKQFRAVLLSAVQTRESLKQSHLPGVELINDMRVLNTAMTRAQSCVIVIGDATALCCFGKCSGVWRSYIDHCISNNSVAPQNFTRAFFEKDLQETVRFQKPEPGDGSVVNDTILQELKDEYERKTTDYSSDEDMVEQEDFDQSAMSNCSKDESQLMELRKRQPEVYTQGILFREPNNRGYVISSENPSRRINIQGRANLGTAFTGDEVVVEKSRVVGIRREDPSARVLVCTLEEEDRSRKNPSQHDFVRRTMVPIAKNAPKITIHINKKRRNFIPVWELNDNVWTVEAFRPLNEELRLNSVFVVQVIGWKQHCYQPLGNTIDIIPVGKSLNDGLRILNKEFNIPTSSYEELFLEDEDCCCREDLHDIFTFTIDPKHAKDLDDAISVRELTDSYELGIHITDVVSLVRQGDQLDKMAQHRGSTFYGALGKNTHMFPEEVINRCSLLSGQVRSVVSLMLNVNKITHEIVEKPKFQLSRIRSDRQFSYEDAEELITRKYQQTPRFDSLEDCVIVAYCFSKVQRKKRLEDWAYSQPDSDRMPGKRKAHLMIEELNIMFNRHAAEKLALWPKTSSCTPLRCQAKPDAAKIDQFRLKPCADFIPLSFHVRNKVDMDDQNLSCDSFQVVTSVWEEIQSAARADDMDRMVDLIAADDIHPLLQPVIEEFRRCSSKACTVRSRHSSTQNVGHYSLNVPIYTQATSPIRRYMDIVLQRLLHAFISGSHVQYTQMEISALCNQFEKDHRISKEYEQKATQISYAVNLNKQSISKLAFVFSVAPNEDSFAVTFPFNKDVFGSSLQVMYRDLQLSGQPLFDEVSRCITLTWKRRIYAFNTTKVCRELKRQNCGSCVQLPLKVWKDVVKAVSKEDWKGAKSCVLSISSSQMESSKVLPHSSSEEQELPAEQWEHEINFSIQLRMGDTLHVQLTAEIRRGYHLPALQLVHIRPNFDICVEHVHNPIVCFSRSADDPARVYYSDTDEYKRIWTPMCEMETASSAVDEGNSIIIENLEPLRVYGQQVEMLDYPYPDCDLQFCQRTFCREKAQAQLRSITLHHRMREKKNPFSEKIKDFDQRIKVALENKDELRRYIHLLCEARKHEFQQHDIILCTCSQSSTPNLVKTVSARQVIVDECAMATEPQTLIPLVCNRPEKVILIGDHKQLRPIVKNVHVKKLGMAKSAFERHFELRRKHAVMLDTQYRMHEEICRFPSNTFYEGKLHTGATQIESVLRVGDRVAPFVFGHIEGTTVSLVVNTNKGNEKSKANVEERKIVVNIAQKLVKIARIKQESIAILSPYNAQVSEIKEHLKEKNLEQITVATITKSQGSEWRYVIISTVCSVSEKELACEKDGAWLSKHLGFVVDANQINVAITRSKEGLCIIGNQKLLRLNETWRKLLEHYTSHNAVTEAEKISV</sequence>
<feature type="non-terminal residue" evidence="9">
    <location>
        <position position="1"/>
    </location>
</feature>
<evidence type="ECO:0000256" key="5">
    <source>
        <dbReference type="ARBA" id="ARBA00022840"/>
    </source>
</evidence>
<accession>Q4T9U5</accession>
<evidence type="ECO:0000256" key="6">
    <source>
        <dbReference type="SAM" id="MobiDB-lite"/>
    </source>
</evidence>
<evidence type="ECO:0000256" key="1">
    <source>
        <dbReference type="ARBA" id="ARBA00007913"/>
    </source>
</evidence>
<comment type="similarity">
    <text evidence="1">Belongs to the DNA2/NAM7 helicase family.</text>
</comment>
<evidence type="ECO:0000256" key="4">
    <source>
        <dbReference type="ARBA" id="ARBA00022806"/>
    </source>
</evidence>
<dbReference type="EMBL" id="CAAE01007493">
    <property type="protein sequence ID" value="CAF90337.1"/>
    <property type="molecule type" value="Genomic_DNA"/>
</dbReference>
<feature type="domain" description="AAA+ ATPase" evidence="7">
    <location>
        <begin position="751"/>
        <end position="982"/>
    </location>
</feature>
<dbReference type="SUPFAM" id="SSF50249">
    <property type="entry name" value="Nucleic acid-binding proteins"/>
    <property type="match status" value="2"/>
</dbReference>
<dbReference type="PANTHER" id="PTHR43788">
    <property type="entry name" value="DNA2/NAM7 HELICASE FAMILY MEMBER"/>
    <property type="match status" value="1"/>
</dbReference>
<feature type="domain" description="RNB" evidence="8">
    <location>
        <begin position="1443"/>
        <end position="1798"/>
    </location>
</feature>
<feature type="compositionally biased region" description="Basic and acidic residues" evidence="6">
    <location>
        <begin position="534"/>
        <end position="550"/>
    </location>
</feature>
<evidence type="ECO:0000313" key="9">
    <source>
        <dbReference type="EMBL" id="CAF90337.1"/>
    </source>
</evidence>
<keyword evidence="5" id="KW-0067">ATP-binding</keyword>
<dbReference type="Pfam" id="PF00773">
    <property type="entry name" value="RNB"/>
    <property type="match status" value="1"/>
</dbReference>
<dbReference type="PROSITE" id="PS01175">
    <property type="entry name" value="RIBONUCLEASE_II"/>
    <property type="match status" value="1"/>
</dbReference>
<dbReference type="FunFam" id="3.40.50.300:FF:001313">
    <property type="entry name" value="Helicase with zinc finger domain 2"/>
    <property type="match status" value="1"/>
</dbReference>
<dbReference type="Pfam" id="PF25049">
    <property type="entry name" value="OB_HELZ2"/>
    <property type="match status" value="1"/>
</dbReference>
<dbReference type="Gene3D" id="3.40.50.300">
    <property type="entry name" value="P-loop containing nucleotide triphosphate hydrolases"/>
    <property type="match status" value="4"/>
</dbReference>
<evidence type="ECO:0000259" key="8">
    <source>
        <dbReference type="SMART" id="SM00955"/>
    </source>
</evidence>
<dbReference type="GO" id="GO:0005524">
    <property type="term" value="F:ATP binding"/>
    <property type="evidence" value="ECO:0007669"/>
    <property type="project" value="UniProtKB-KW"/>
</dbReference>
<gene>
    <name evidence="9" type="ORF">GSTENG00004582001</name>
</gene>
<dbReference type="Pfam" id="PF13087">
    <property type="entry name" value="AAA_12"/>
    <property type="match status" value="2"/>
</dbReference>
<dbReference type="OrthoDB" id="2285229at2759"/>
<keyword evidence="3" id="KW-0378">Hydrolase</keyword>
<dbReference type="InterPro" id="IPR041679">
    <property type="entry name" value="DNA2/NAM7-like_C"/>
</dbReference>
<dbReference type="InterPro" id="IPR003593">
    <property type="entry name" value="AAA+_ATPase"/>
</dbReference>
<keyword evidence="4" id="KW-0347">Helicase</keyword>
<dbReference type="SUPFAM" id="SSF52540">
    <property type="entry name" value="P-loop containing nucleoside triphosphate hydrolases"/>
    <property type="match status" value="2"/>
</dbReference>
<dbReference type="GO" id="GO:0003723">
    <property type="term" value="F:RNA binding"/>
    <property type="evidence" value="ECO:0007669"/>
    <property type="project" value="InterPro"/>
</dbReference>
<reference evidence="9" key="2">
    <citation type="submission" date="2004-02" db="EMBL/GenBank/DDBJ databases">
        <authorList>
            <consortium name="Genoscope"/>
            <consortium name="Whitehead Institute Centre for Genome Research"/>
        </authorList>
    </citation>
    <scope>NUCLEOTIDE SEQUENCE</scope>
</reference>
<feature type="region of interest" description="Disordered" evidence="6">
    <location>
        <begin position="534"/>
        <end position="560"/>
    </location>
</feature>
<evidence type="ECO:0000256" key="2">
    <source>
        <dbReference type="ARBA" id="ARBA00022741"/>
    </source>
</evidence>
<dbReference type="GO" id="GO:0043139">
    <property type="term" value="F:5'-3' DNA helicase activity"/>
    <property type="evidence" value="ECO:0007669"/>
    <property type="project" value="TreeGrafter"/>
</dbReference>
<dbReference type="InterPro" id="IPR050534">
    <property type="entry name" value="Coronavir_polyprotein_1ab"/>
</dbReference>
<dbReference type="CDD" id="cd18808">
    <property type="entry name" value="SF1_C_Upf1"/>
    <property type="match status" value="2"/>
</dbReference>